<dbReference type="Pfam" id="PF00335">
    <property type="entry name" value="Tetraspanin"/>
    <property type="match status" value="1"/>
</dbReference>
<dbReference type="InterPro" id="IPR018499">
    <property type="entry name" value="Tetraspanin/Peripherin"/>
</dbReference>
<keyword evidence="3" id="KW-1133">Transmembrane helix</keyword>
<evidence type="ECO:0000256" key="2">
    <source>
        <dbReference type="ARBA" id="ARBA00022692"/>
    </source>
</evidence>
<evidence type="ECO:0000313" key="6">
    <source>
        <dbReference type="Proteomes" id="UP001152795"/>
    </source>
</evidence>
<comment type="caution">
    <text evidence="5">The sequence shown here is derived from an EMBL/GenBank/DDBJ whole genome shotgun (WGS) entry which is preliminary data.</text>
</comment>
<keyword evidence="6" id="KW-1185">Reference proteome</keyword>
<evidence type="ECO:0000256" key="3">
    <source>
        <dbReference type="ARBA" id="ARBA00022989"/>
    </source>
</evidence>
<dbReference type="GO" id="GO:0016020">
    <property type="term" value="C:membrane"/>
    <property type="evidence" value="ECO:0007669"/>
    <property type="project" value="UniProtKB-SubCell"/>
</dbReference>
<sequence>NTITGNLTSSKIKGLPRMGSGNCIRLSLIGVNIFFLLGGLALLGLGIWVQVEKGDYVAIADSDTGLSGAILLIVVGAVTAVIAIVGVVGAFKRNSVLLWIFFSVLVIIVIVQIVAVILGMLYRQKKFESSKQRAASPSRDI</sequence>
<dbReference type="PANTHER" id="PTHR19282">
    <property type="entry name" value="TETRASPANIN"/>
    <property type="match status" value="1"/>
</dbReference>
<dbReference type="OrthoDB" id="438211at2759"/>
<protein>
    <submittedName>
        <fullName evidence="5">Tetraspanin-4 isoform X3</fullName>
    </submittedName>
</protein>
<feature type="non-terminal residue" evidence="5">
    <location>
        <position position="141"/>
    </location>
</feature>
<organism evidence="5 6">
    <name type="scientific">Paramuricea clavata</name>
    <name type="common">Red gorgonian</name>
    <name type="synonym">Violescent sea-whip</name>
    <dbReference type="NCBI Taxonomy" id="317549"/>
    <lineage>
        <taxon>Eukaryota</taxon>
        <taxon>Metazoa</taxon>
        <taxon>Cnidaria</taxon>
        <taxon>Anthozoa</taxon>
        <taxon>Octocorallia</taxon>
        <taxon>Malacalcyonacea</taxon>
        <taxon>Plexauridae</taxon>
        <taxon>Paramuricea</taxon>
    </lineage>
</organism>
<dbReference type="EMBL" id="CACRXK020006389">
    <property type="protein sequence ID" value="CAB4009256.1"/>
    <property type="molecule type" value="Genomic_DNA"/>
</dbReference>
<dbReference type="Proteomes" id="UP001152795">
    <property type="component" value="Unassembled WGS sequence"/>
</dbReference>
<evidence type="ECO:0000313" key="5">
    <source>
        <dbReference type="EMBL" id="CAB4009256.1"/>
    </source>
</evidence>
<keyword evidence="2" id="KW-0812">Transmembrane</keyword>
<comment type="subcellular location">
    <subcellularLocation>
        <location evidence="1">Membrane</location>
        <topology evidence="1">Multi-pass membrane protein</topology>
    </subcellularLocation>
</comment>
<proteinExistence type="predicted"/>
<accession>A0A6S7HV40</accession>
<evidence type="ECO:0000256" key="1">
    <source>
        <dbReference type="ARBA" id="ARBA00004141"/>
    </source>
</evidence>
<gene>
    <name evidence="5" type="ORF">PACLA_8A067534</name>
</gene>
<dbReference type="PANTHER" id="PTHR19282:SF452">
    <property type="entry name" value="LD03691P"/>
    <property type="match status" value="1"/>
</dbReference>
<reference evidence="5" key="1">
    <citation type="submission" date="2020-04" db="EMBL/GenBank/DDBJ databases">
        <authorList>
            <person name="Alioto T."/>
            <person name="Alioto T."/>
            <person name="Gomez Garrido J."/>
        </authorList>
    </citation>
    <scope>NUCLEOTIDE SEQUENCE</scope>
    <source>
        <strain evidence="5">A484AB</strain>
    </source>
</reference>
<evidence type="ECO:0000256" key="4">
    <source>
        <dbReference type="ARBA" id="ARBA00023136"/>
    </source>
</evidence>
<name>A0A6S7HV40_PARCT</name>
<keyword evidence="4" id="KW-0472">Membrane</keyword>
<dbReference type="AlphaFoldDB" id="A0A6S7HV40"/>
<dbReference type="PRINTS" id="PR00259">
    <property type="entry name" value="TMFOUR"/>
</dbReference>